<dbReference type="SUPFAM" id="SSF53448">
    <property type="entry name" value="Nucleotide-diphospho-sugar transferases"/>
    <property type="match status" value="1"/>
</dbReference>
<dbReference type="Proteomes" id="UP000257045">
    <property type="component" value="Unassembled WGS sequence"/>
</dbReference>
<evidence type="ECO:0000313" key="4">
    <source>
        <dbReference type="EMBL" id="RDU71477.1"/>
    </source>
</evidence>
<accession>A0A3D8J1T4</accession>
<dbReference type="InterPro" id="IPR001173">
    <property type="entry name" value="Glyco_trans_2-like"/>
</dbReference>
<keyword evidence="5" id="KW-1185">Reference proteome</keyword>
<organism evidence="4 5">
    <name type="scientific">Helicobacter brantae</name>
    <dbReference type="NCBI Taxonomy" id="375927"/>
    <lineage>
        <taxon>Bacteria</taxon>
        <taxon>Pseudomonadati</taxon>
        <taxon>Campylobacterota</taxon>
        <taxon>Epsilonproteobacteria</taxon>
        <taxon>Campylobacterales</taxon>
        <taxon>Helicobacteraceae</taxon>
        <taxon>Helicobacter</taxon>
    </lineage>
</organism>
<proteinExistence type="predicted"/>
<dbReference type="Pfam" id="PF00535">
    <property type="entry name" value="Glycos_transf_2"/>
    <property type="match status" value="1"/>
</dbReference>
<gene>
    <name evidence="4" type="ORF">CQA58_02730</name>
</gene>
<protein>
    <recommendedName>
        <fullName evidence="3">Glycosyltransferase 2-like domain-containing protein</fullName>
    </recommendedName>
</protein>
<dbReference type="PANTHER" id="PTHR22916:SF51">
    <property type="entry name" value="GLYCOSYLTRANSFERASE EPSH-RELATED"/>
    <property type="match status" value="1"/>
</dbReference>
<evidence type="ECO:0000259" key="3">
    <source>
        <dbReference type="Pfam" id="PF00535"/>
    </source>
</evidence>
<name>A0A3D8J1T4_9HELI</name>
<keyword evidence="2" id="KW-0808">Transferase</keyword>
<keyword evidence="1" id="KW-0328">Glycosyltransferase</keyword>
<dbReference type="GO" id="GO:0016758">
    <property type="term" value="F:hexosyltransferase activity"/>
    <property type="evidence" value="ECO:0007669"/>
    <property type="project" value="UniProtKB-ARBA"/>
</dbReference>
<dbReference type="RefSeq" id="WP_115569188.1">
    <property type="nucleotide sequence ID" value="NZ_NXLV01000003.1"/>
</dbReference>
<dbReference type="OrthoDB" id="5372349at2"/>
<sequence>MNPLVSVIIPIYNVAPYLRECLDSVLSQTYSNLQIILVNDGSSDESESIAKECLRDNRVELVSVLNGGLSYARNIGLDRARGEYIYFIDSDDYIDLGYIEELVSVAREFGVEFVCNDNIAPFGLGEVKERPKSSPQLLIPDSQNIALGGAVWRCLFAKSLLERSGVRFLERKIYEDEGFLYMILPFLSSFARFSGLPYFYRQRENSIMSNHKKFRSYDLLDVFEAIYRFYQERGFIQKFKPPYYFLYSCSIGYENEREYLARAKKLAKSLHIPPPHKGKIIYAFLYLPPREFVVFLKFYNRISSKAIRVRSFLARKIKFWK</sequence>
<feature type="domain" description="Glycosyltransferase 2-like" evidence="3">
    <location>
        <begin position="6"/>
        <end position="131"/>
    </location>
</feature>
<dbReference type="CDD" id="cd00761">
    <property type="entry name" value="Glyco_tranf_GTA_type"/>
    <property type="match status" value="1"/>
</dbReference>
<comment type="caution">
    <text evidence="4">The sequence shown here is derived from an EMBL/GenBank/DDBJ whole genome shotgun (WGS) entry which is preliminary data.</text>
</comment>
<evidence type="ECO:0000256" key="2">
    <source>
        <dbReference type="ARBA" id="ARBA00022679"/>
    </source>
</evidence>
<dbReference type="EMBL" id="NXLV01000003">
    <property type="protein sequence ID" value="RDU71477.1"/>
    <property type="molecule type" value="Genomic_DNA"/>
</dbReference>
<dbReference type="InterPro" id="IPR029044">
    <property type="entry name" value="Nucleotide-diphossugar_trans"/>
</dbReference>
<evidence type="ECO:0000256" key="1">
    <source>
        <dbReference type="ARBA" id="ARBA00022676"/>
    </source>
</evidence>
<dbReference type="Gene3D" id="3.90.550.10">
    <property type="entry name" value="Spore Coat Polysaccharide Biosynthesis Protein SpsA, Chain A"/>
    <property type="match status" value="1"/>
</dbReference>
<evidence type="ECO:0000313" key="5">
    <source>
        <dbReference type="Proteomes" id="UP000257045"/>
    </source>
</evidence>
<dbReference type="PANTHER" id="PTHR22916">
    <property type="entry name" value="GLYCOSYLTRANSFERASE"/>
    <property type="match status" value="1"/>
</dbReference>
<reference evidence="4 5" key="1">
    <citation type="submission" date="2018-04" db="EMBL/GenBank/DDBJ databases">
        <title>Novel Campyloabacter and Helicobacter Species and Strains.</title>
        <authorList>
            <person name="Mannion A.J."/>
            <person name="Shen Z."/>
            <person name="Fox J.G."/>
        </authorList>
    </citation>
    <scope>NUCLEOTIDE SEQUENCE [LARGE SCALE GENOMIC DNA]</scope>
    <source>
        <strain evidence="4 5">MIT 04-9366</strain>
    </source>
</reference>
<dbReference type="AlphaFoldDB" id="A0A3D8J1T4"/>